<dbReference type="Proteomes" id="UP001189429">
    <property type="component" value="Unassembled WGS sequence"/>
</dbReference>
<dbReference type="PANTHER" id="PTHR19446">
    <property type="entry name" value="REVERSE TRANSCRIPTASES"/>
    <property type="match status" value="1"/>
</dbReference>
<feature type="non-terminal residue" evidence="1">
    <location>
        <position position="1"/>
    </location>
</feature>
<feature type="non-terminal residue" evidence="1">
    <location>
        <position position="826"/>
    </location>
</feature>
<keyword evidence="2" id="KW-1185">Reference proteome</keyword>
<proteinExistence type="predicted"/>
<sequence>AATVEDRWRATKTRMKAAARRVRDEMLRANFPFEVKDGNAETTHVGFKSAARALWRQDAPLAARLLASCPALSAHPMVDQGSFRVVDSRAFGETFDAVAAKVRALRGQAAAAAARRSNDRDGPAWRRVERRSARHAQLWIPWRRRIVLAGPRLDSAPCASSNAADVPPKVVGDSAGMTGVVAEYWGKIFERAPTVEQKLRLNKFLDRRAPQLPVVELPQPSLRALERDAARAPPSDPEPDQLPYAAWRSSSDALSHLHALTEQLFNEGMGPRDPNWSIFPCALKGAEDEDTPDSCTRTASSVRTLSLKNADAKLIASCADRALQSIASVATDGAQKGFTAGRRFVDHIPLLDAECRREALLPGAAQRRPMLLSYDFRQAFPSLFRDVTDIALPRCGVLRGFCSAVSALRCNCLAFSSFRASGPSAAMEPLFALRCGTMQGYDLGLLIRNAKIPTSIADSFNDIEFAFNLQLAIHKCVLVPLWAEVSPSLIKDTEEFLAELVPSWRGFRVDSSAKYLGTGIGPGISEQGIWKDAAAKWWSRAAELSRAGMATSLAARARNVNVLPCLSYLAQLFFLIPEIWRVEFTMLHRLLRFPPSSMRKADILAMARGWAPVLRSLHETAAGDLPLVRVLRGAWSPPWWASKRAIAQYYGLVMGMFRTLPRPRPELDELPAPAPPALVEAARRAMADEELAAAAAVPTRKVKRQELRGRWLELRAALRAVRPSWLWSWLRTAADGWITSGRMHVVAPRPCIFGCDAKGDLARYMNCEKLRSAVAAPAEPSELKDGIVFLGLGHPREHRARARKTCLHAVALATQLFQIVKERIDS</sequence>
<accession>A0ABN9U632</accession>
<dbReference type="EMBL" id="CAUYUJ010015371">
    <property type="protein sequence ID" value="CAK0853083.1"/>
    <property type="molecule type" value="Genomic_DNA"/>
</dbReference>
<evidence type="ECO:0000313" key="2">
    <source>
        <dbReference type="Proteomes" id="UP001189429"/>
    </source>
</evidence>
<reference evidence="1" key="1">
    <citation type="submission" date="2023-10" db="EMBL/GenBank/DDBJ databases">
        <authorList>
            <person name="Chen Y."/>
            <person name="Shah S."/>
            <person name="Dougan E. K."/>
            <person name="Thang M."/>
            <person name="Chan C."/>
        </authorList>
    </citation>
    <scope>NUCLEOTIDE SEQUENCE [LARGE SCALE GENOMIC DNA]</scope>
</reference>
<protein>
    <recommendedName>
        <fullName evidence="3">RNA-directed DNA polymerase</fullName>
    </recommendedName>
</protein>
<evidence type="ECO:0000313" key="1">
    <source>
        <dbReference type="EMBL" id="CAK0853083.1"/>
    </source>
</evidence>
<organism evidence="1 2">
    <name type="scientific">Prorocentrum cordatum</name>
    <dbReference type="NCBI Taxonomy" id="2364126"/>
    <lineage>
        <taxon>Eukaryota</taxon>
        <taxon>Sar</taxon>
        <taxon>Alveolata</taxon>
        <taxon>Dinophyceae</taxon>
        <taxon>Prorocentrales</taxon>
        <taxon>Prorocentraceae</taxon>
        <taxon>Prorocentrum</taxon>
    </lineage>
</organism>
<gene>
    <name evidence="1" type="ORF">PCOR1329_LOCUS44678</name>
</gene>
<name>A0ABN9U632_9DINO</name>
<comment type="caution">
    <text evidence="1">The sequence shown here is derived from an EMBL/GenBank/DDBJ whole genome shotgun (WGS) entry which is preliminary data.</text>
</comment>
<evidence type="ECO:0008006" key="3">
    <source>
        <dbReference type="Google" id="ProtNLM"/>
    </source>
</evidence>